<keyword evidence="2" id="KW-0328">Glycosyltransferase</keyword>
<accession>A0A0F3GMJ3</accession>
<organism evidence="2 3">
    <name type="scientific">Candidatus Magnetobacterium bavaricum</name>
    <dbReference type="NCBI Taxonomy" id="29290"/>
    <lineage>
        <taxon>Bacteria</taxon>
        <taxon>Pseudomonadati</taxon>
        <taxon>Nitrospirota</taxon>
        <taxon>Thermodesulfovibrionia</taxon>
        <taxon>Thermodesulfovibrionales</taxon>
        <taxon>Candidatus Magnetobacteriaceae</taxon>
        <taxon>Candidatus Magnetobacterium</taxon>
    </lineage>
</organism>
<sequence>MNRQQWSKDLIIDLYKEGYLQTLWNAAEQKNRAEGWRLKSGIWSPWFFNMRHVGSSPKLFYDLCSAMADMIAQHDVSLLIGIEMAGIPLVGGIAVAMFTQHNKPQAIGFTRPLPKKARTSTETLHLLQNYDELAGSYGQKSLVEARLSQQDNVGIVDDMATDLESKIMARLLVLREAQRQGINLQCNKIFYILNRNKGNRQKGLDFANEKAPQLYPAALEVNYIIEFDDALPFLRPCMRSEEYEVVVAFQENRTRFQDEQTQKDLIKLANR</sequence>
<dbReference type="Gene3D" id="3.40.50.2020">
    <property type="match status" value="1"/>
</dbReference>
<keyword evidence="1" id="KW-0812">Transmembrane</keyword>
<feature type="transmembrane region" description="Helical" evidence="1">
    <location>
        <begin position="76"/>
        <end position="98"/>
    </location>
</feature>
<reference evidence="2 3" key="1">
    <citation type="submission" date="2015-02" db="EMBL/GenBank/DDBJ databases">
        <title>Single-cell genomics of uncultivated deep-branching MTB reveals a conserved set of magnetosome genes.</title>
        <authorList>
            <person name="Kolinko S."/>
            <person name="Richter M."/>
            <person name="Glockner F.O."/>
            <person name="Brachmann A."/>
            <person name="Schuler D."/>
        </authorList>
    </citation>
    <scope>NUCLEOTIDE SEQUENCE [LARGE SCALE GENOMIC DNA]</scope>
    <source>
        <strain evidence="2">TM-1</strain>
    </source>
</reference>
<evidence type="ECO:0000313" key="2">
    <source>
        <dbReference type="EMBL" id="KJU83116.1"/>
    </source>
</evidence>
<dbReference type="InterPro" id="IPR029057">
    <property type="entry name" value="PRTase-like"/>
</dbReference>
<dbReference type="Proteomes" id="UP000033423">
    <property type="component" value="Unassembled WGS sequence"/>
</dbReference>
<dbReference type="AlphaFoldDB" id="A0A0F3GMJ3"/>
<comment type="caution">
    <text evidence="2">The sequence shown here is derived from an EMBL/GenBank/DDBJ whole genome shotgun (WGS) entry which is preliminary data.</text>
</comment>
<dbReference type="GO" id="GO:0016757">
    <property type="term" value="F:glycosyltransferase activity"/>
    <property type="evidence" value="ECO:0007669"/>
    <property type="project" value="UniProtKB-KW"/>
</dbReference>
<dbReference type="EMBL" id="LACI01002030">
    <property type="protein sequence ID" value="KJU83116.1"/>
    <property type="molecule type" value="Genomic_DNA"/>
</dbReference>
<keyword evidence="3" id="KW-1185">Reference proteome</keyword>
<proteinExistence type="predicted"/>
<evidence type="ECO:0000313" key="3">
    <source>
        <dbReference type="Proteomes" id="UP000033423"/>
    </source>
</evidence>
<protein>
    <submittedName>
        <fullName evidence="2">Orotidine 5'phosphate decarboxylase-orotate phosphoribosyltransferase</fullName>
    </submittedName>
</protein>
<keyword evidence="1" id="KW-1133">Transmembrane helix</keyword>
<evidence type="ECO:0000256" key="1">
    <source>
        <dbReference type="SAM" id="Phobius"/>
    </source>
</evidence>
<keyword evidence="2" id="KW-0808">Transferase</keyword>
<dbReference type="SUPFAM" id="SSF53271">
    <property type="entry name" value="PRTase-like"/>
    <property type="match status" value="1"/>
</dbReference>
<name>A0A0F3GMJ3_9BACT</name>
<gene>
    <name evidence="2" type="ORF">MBAV_004690</name>
</gene>
<keyword evidence="1" id="KW-0472">Membrane</keyword>